<dbReference type="PANTHER" id="PTHR16515:SF66">
    <property type="entry name" value="C2H2-TYPE DOMAIN-CONTAINING PROTEIN"/>
    <property type="match status" value="1"/>
</dbReference>
<organism evidence="13 14">
    <name type="scientific">Araneus ventricosus</name>
    <name type="common">Orbweaver spider</name>
    <name type="synonym">Epeira ventricosa</name>
    <dbReference type="NCBI Taxonomy" id="182803"/>
    <lineage>
        <taxon>Eukaryota</taxon>
        <taxon>Metazoa</taxon>
        <taxon>Ecdysozoa</taxon>
        <taxon>Arthropoda</taxon>
        <taxon>Chelicerata</taxon>
        <taxon>Arachnida</taxon>
        <taxon>Araneae</taxon>
        <taxon>Araneomorphae</taxon>
        <taxon>Entelegynae</taxon>
        <taxon>Araneoidea</taxon>
        <taxon>Araneidae</taxon>
        <taxon>Araneus</taxon>
    </lineage>
</organism>
<dbReference type="PROSITE" id="PS00028">
    <property type="entry name" value="ZINC_FINGER_C2H2_1"/>
    <property type="match status" value="2"/>
</dbReference>
<dbReference type="PANTHER" id="PTHR16515">
    <property type="entry name" value="PR DOMAIN ZINC FINGER PROTEIN"/>
    <property type="match status" value="1"/>
</dbReference>
<reference evidence="13 14" key="1">
    <citation type="journal article" date="2019" name="Sci. Rep.">
        <title>Orb-weaving spider Araneus ventricosus genome elucidates the spidroin gene catalogue.</title>
        <authorList>
            <person name="Kono N."/>
            <person name="Nakamura H."/>
            <person name="Ohtoshi R."/>
            <person name="Moran D.A.P."/>
            <person name="Shinohara A."/>
            <person name="Yoshida Y."/>
            <person name="Fujiwara M."/>
            <person name="Mori M."/>
            <person name="Tomita M."/>
            <person name="Arakawa K."/>
        </authorList>
    </citation>
    <scope>NUCLEOTIDE SEQUENCE [LARGE SCALE GENOMIC DNA]</scope>
</reference>
<keyword evidence="9" id="KW-0804">Transcription</keyword>
<feature type="domain" description="C2H2-type" evidence="12">
    <location>
        <begin position="119"/>
        <end position="146"/>
    </location>
</feature>
<dbReference type="Proteomes" id="UP000499080">
    <property type="component" value="Unassembled WGS sequence"/>
</dbReference>
<evidence type="ECO:0000313" key="13">
    <source>
        <dbReference type="EMBL" id="GBL99385.1"/>
    </source>
</evidence>
<dbReference type="FunFam" id="3.30.160.60:FF:001506">
    <property type="entry name" value="Zinc finger protein"/>
    <property type="match status" value="1"/>
</dbReference>
<dbReference type="GO" id="GO:0008270">
    <property type="term" value="F:zinc ion binding"/>
    <property type="evidence" value="ECO:0007669"/>
    <property type="project" value="UniProtKB-KW"/>
</dbReference>
<keyword evidence="8" id="KW-0238">DNA-binding</keyword>
<dbReference type="PROSITE" id="PS50157">
    <property type="entry name" value="ZINC_FINGER_C2H2_2"/>
    <property type="match status" value="3"/>
</dbReference>
<protein>
    <submittedName>
        <fullName evidence="13">Zinc finger and SCAN domain-containing protein 5B</fullName>
    </submittedName>
</protein>
<dbReference type="Pfam" id="PF00096">
    <property type="entry name" value="zf-C2H2"/>
    <property type="match status" value="2"/>
</dbReference>
<keyword evidence="10" id="KW-0539">Nucleus</keyword>
<keyword evidence="3" id="KW-0479">Metal-binding</keyword>
<dbReference type="InterPro" id="IPR013087">
    <property type="entry name" value="Znf_C2H2_type"/>
</dbReference>
<dbReference type="SMART" id="SM00355">
    <property type="entry name" value="ZnF_C2H2"/>
    <property type="match status" value="3"/>
</dbReference>
<dbReference type="AlphaFoldDB" id="A0A4Y2C6G8"/>
<feature type="domain" description="C2H2-type" evidence="12">
    <location>
        <begin position="97"/>
        <end position="120"/>
    </location>
</feature>
<evidence type="ECO:0000256" key="4">
    <source>
        <dbReference type="ARBA" id="ARBA00022737"/>
    </source>
</evidence>
<sequence>MYQFYFFVIGNKLFFQESSMMLTFRNFAKTFSPNKDQSELLKCTMCNYSTQGKQQFDIHCARHLRQHKYSCDYCKKGFVTKNEAIVHMRVHTGEKPFACKICKKSFRHKHTLNVHLRTHSCRFCNKTFDDRTILRQHEAECCEQNP</sequence>
<evidence type="ECO:0000256" key="9">
    <source>
        <dbReference type="ARBA" id="ARBA00023163"/>
    </source>
</evidence>
<keyword evidence="14" id="KW-1185">Reference proteome</keyword>
<keyword evidence="4" id="KW-0677">Repeat</keyword>
<keyword evidence="5 11" id="KW-0863">Zinc-finger</keyword>
<evidence type="ECO:0000256" key="5">
    <source>
        <dbReference type="ARBA" id="ARBA00022771"/>
    </source>
</evidence>
<keyword evidence="7" id="KW-0805">Transcription regulation</keyword>
<dbReference type="GO" id="GO:0010468">
    <property type="term" value="P:regulation of gene expression"/>
    <property type="evidence" value="ECO:0007669"/>
    <property type="project" value="TreeGrafter"/>
</dbReference>
<dbReference type="OrthoDB" id="8922241at2759"/>
<dbReference type="SUPFAM" id="SSF57667">
    <property type="entry name" value="beta-beta-alpha zinc fingers"/>
    <property type="match status" value="1"/>
</dbReference>
<dbReference type="FunFam" id="3.30.160.60:FF:000110">
    <property type="entry name" value="Zinc finger protein-like"/>
    <property type="match status" value="1"/>
</dbReference>
<dbReference type="InterPro" id="IPR036236">
    <property type="entry name" value="Znf_C2H2_sf"/>
</dbReference>
<name>A0A4Y2C6G8_ARAVE</name>
<dbReference type="GO" id="GO:0005634">
    <property type="term" value="C:nucleus"/>
    <property type="evidence" value="ECO:0007669"/>
    <property type="project" value="UniProtKB-SubCell"/>
</dbReference>
<accession>A0A4Y2C6G8</accession>
<keyword evidence="6" id="KW-0862">Zinc</keyword>
<comment type="similarity">
    <text evidence="2">Belongs to the krueppel C2H2-type zinc-finger protein family.</text>
</comment>
<feature type="domain" description="C2H2-type" evidence="12">
    <location>
        <begin position="69"/>
        <end position="96"/>
    </location>
</feature>
<dbReference type="InterPro" id="IPR050331">
    <property type="entry name" value="Zinc_finger"/>
</dbReference>
<dbReference type="Gene3D" id="3.30.160.60">
    <property type="entry name" value="Classic Zinc Finger"/>
    <property type="match status" value="2"/>
</dbReference>
<evidence type="ECO:0000256" key="6">
    <source>
        <dbReference type="ARBA" id="ARBA00022833"/>
    </source>
</evidence>
<comment type="caution">
    <text evidence="13">The sequence shown here is derived from an EMBL/GenBank/DDBJ whole genome shotgun (WGS) entry which is preliminary data.</text>
</comment>
<dbReference type="GO" id="GO:0003677">
    <property type="term" value="F:DNA binding"/>
    <property type="evidence" value="ECO:0007669"/>
    <property type="project" value="UniProtKB-KW"/>
</dbReference>
<dbReference type="EMBL" id="BGPR01000148">
    <property type="protein sequence ID" value="GBL99385.1"/>
    <property type="molecule type" value="Genomic_DNA"/>
</dbReference>
<evidence type="ECO:0000256" key="3">
    <source>
        <dbReference type="ARBA" id="ARBA00022723"/>
    </source>
</evidence>
<evidence type="ECO:0000256" key="7">
    <source>
        <dbReference type="ARBA" id="ARBA00023015"/>
    </source>
</evidence>
<evidence type="ECO:0000256" key="10">
    <source>
        <dbReference type="ARBA" id="ARBA00023242"/>
    </source>
</evidence>
<proteinExistence type="inferred from homology"/>
<evidence type="ECO:0000256" key="1">
    <source>
        <dbReference type="ARBA" id="ARBA00004123"/>
    </source>
</evidence>
<evidence type="ECO:0000256" key="11">
    <source>
        <dbReference type="PROSITE-ProRule" id="PRU00042"/>
    </source>
</evidence>
<comment type="subcellular location">
    <subcellularLocation>
        <location evidence="1">Nucleus</location>
    </subcellularLocation>
</comment>
<gene>
    <name evidence="13" type="primary">ZSCAN5B_0</name>
    <name evidence="13" type="ORF">AVEN_206796_1</name>
</gene>
<evidence type="ECO:0000256" key="8">
    <source>
        <dbReference type="ARBA" id="ARBA00023125"/>
    </source>
</evidence>
<evidence type="ECO:0000259" key="12">
    <source>
        <dbReference type="PROSITE" id="PS50157"/>
    </source>
</evidence>
<dbReference type="Pfam" id="PF12874">
    <property type="entry name" value="zf-met"/>
    <property type="match status" value="1"/>
</dbReference>
<evidence type="ECO:0000313" key="14">
    <source>
        <dbReference type="Proteomes" id="UP000499080"/>
    </source>
</evidence>
<evidence type="ECO:0000256" key="2">
    <source>
        <dbReference type="ARBA" id="ARBA00006991"/>
    </source>
</evidence>